<dbReference type="SMART" id="SM01034">
    <property type="entry name" value="BLUF"/>
    <property type="match status" value="1"/>
</dbReference>
<sequence>MLTLLYRSDAVPLLPFSALADICVRSSAKNRRLGLTGFLVEHEGTFLQVLEGEPDAVNGLFDRISHDERHRNMAVLGRWERPGRAFGFWAMNFGPLDDPAFWQGEFAELRDGAAFRRSSGDAETALAVLCRAYVFAGTVAGTDPVIRGFVMGYPPATGQLVKV</sequence>
<dbReference type="GO" id="GO:0009882">
    <property type="term" value="F:blue light photoreceptor activity"/>
    <property type="evidence" value="ECO:0007669"/>
    <property type="project" value="InterPro"/>
</dbReference>
<comment type="caution">
    <text evidence="2">The sequence shown here is derived from an EMBL/GenBank/DDBJ whole genome shotgun (WGS) entry which is preliminary data.</text>
</comment>
<dbReference type="InterPro" id="IPR036046">
    <property type="entry name" value="Acylphosphatase-like_dom_sf"/>
</dbReference>
<name>A0A2B8BD75_9PROT</name>
<evidence type="ECO:0000313" key="2">
    <source>
        <dbReference type="EMBL" id="PGH56696.1"/>
    </source>
</evidence>
<gene>
    <name evidence="2" type="ORF">CRT60_17480</name>
</gene>
<proteinExistence type="predicted"/>
<dbReference type="AlphaFoldDB" id="A0A2B8BD75"/>
<accession>A0A2B8BD75</accession>
<dbReference type="OrthoDB" id="196105at2"/>
<dbReference type="Proteomes" id="UP000225379">
    <property type="component" value="Unassembled WGS sequence"/>
</dbReference>
<dbReference type="PROSITE" id="PS50925">
    <property type="entry name" value="BLUF"/>
    <property type="match status" value="1"/>
</dbReference>
<dbReference type="EMBL" id="PDKW01000041">
    <property type="protein sequence ID" value="PGH56696.1"/>
    <property type="molecule type" value="Genomic_DNA"/>
</dbReference>
<dbReference type="SUPFAM" id="SSF54975">
    <property type="entry name" value="Acylphosphatase/BLUF domain-like"/>
    <property type="match status" value="1"/>
</dbReference>
<dbReference type="Pfam" id="PF04940">
    <property type="entry name" value="BLUF"/>
    <property type="match status" value="1"/>
</dbReference>
<dbReference type="GO" id="GO:0071949">
    <property type="term" value="F:FAD binding"/>
    <property type="evidence" value="ECO:0007669"/>
    <property type="project" value="InterPro"/>
</dbReference>
<dbReference type="RefSeq" id="WP_098737779.1">
    <property type="nucleotide sequence ID" value="NZ_PDKW01000041.1"/>
</dbReference>
<organism evidence="2 3">
    <name type="scientific">Azospirillum palustre</name>
    <dbReference type="NCBI Taxonomy" id="2044885"/>
    <lineage>
        <taxon>Bacteria</taxon>
        <taxon>Pseudomonadati</taxon>
        <taxon>Pseudomonadota</taxon>
        <taxon>Alphaproteobacteria</taxon>
        <taxon>Rhodospirillales</taxon>
        <taxon>Azospirillaceae</taxon>
        <taxon>Azospirillum</taxon>
    </lineage>
</organism>
<evidence type="ECO:0000313" key="3">
    <source>
        <dbReference type="Proteomes" id="UP000225379"/>
    </source>
</evidence>
<keyword evidence="3" id="KW-1185">Reference proteome</keyword>
<evidence type="ECO:0000259" key="1">
    <source>
        <dbReference type="PROSITE" id="PS50925"/>
    </source>
</evidence>
<dbReference type="Gene3D" id="3.30.70.100">
    <property type="match status" value="1"/>
</dbReference>
<feature type="domain" description="BLUF" evidence="1">
    <location>
        <begin position="1"/>
        <end position="92"/>
    </location>
</feature>
<reference evidence="3" key="1">
    <citation type="submission" date="2017-10" db="EMBL/GenBank/DDBJ databases">
        <authorList>
            <person name="Kravchenko I.K."/>
            <person name="Grouzdev D.S."/>
        </authorList>
    </citation>
    <scope>NUCLEOTIDE SEQUENCE [LARGE SCALE GENOMIC DNA]</scope>
    <source>
        <strain evidence="3">B2</strain>
    </source>
</reference>
<protein>
    <recommendedName>
        <fullName evidence="1">BLUF domain-containing protein</fullName>
    </recommendedName>
</protein>
<dbReference type="InterPro" id="IPR007024">
    <property type="entry name" value="BLUF_domain"/>
</dbReference>